<dbReference type="EMBL" id="LAZR01013282">
    <property type="protein sequence ID" value="KKM22690.1"/>
    <property type="molecule type" value="Genomic_DNA"/>
</dbReference>
<dbReference type="PANTHER" id="PTHR11907">
    <property type="entry name" value="AMIDOPHOSPHORIBOSYLTRANSFERASE"/>
    <property type="match status" value="1"/>
</dbReference>
<dbReference type="SUPFAM" id="SSF53271">
    <property type="entry name" value="PRTase-like"/>
    <property type="match status" value="1"/>
</dbReference>
<dbReference type="InterPro" id="IPR029055">
    <property type="entry name" value="Ntn_hydrolases_N"/>
</dbReference>
<dbReference type="InterPro" id="IPR035584">
    <property type="entry name" value="PurF_N"/>
</dbReference>
<dbReference type="SUPFAM" id="SSF56235">
    <property type="entry name" value="N-terminal nucleophile aminohydrolases (Ntn hydrolases)"/>
    <property type="match status" value="1"/>
</dbReference>
<dbReference type="CDD" id="cd00715">
    <property type="entry name" value="GPATase_N"/>
    <property type="match status" value="1"/>
</dbReference>
<protein>
    <recommendedName>
        <fullName evidence="3">amidophosphoribosyltransferase</fullName>
        <ecNumber evidence="3">2.4.2.14</ecNumber>
    </recommendedName>
</protein>
<evidence type="ECO:0000256" key="2">
    <source>
        <dbReference type="ARBA" id="ARBA00010138"/>
    </source>
</evidence>
<reference evidence="9" key="1">
    <citation type="journal article" date="2015" name="Nature">
        <title>Complex archaea that bridge the gap between prokaryotes and eukaryotes.</title>
        <authorList>
            <person name="Spang A."/>
            <person name="Saw J.H."/>
            <person name="Jorgensen S.L."/>
            <person name="Zaremba-Niedzwiedzka K."/>
            <person name="Martijn J."/>
            <person name="Lind A.E."/>
            <person name="van Eijk R."/>
            <person name="Schleper C."/>
            <person name="Guy L."/>
            <person name="Ettema T.J."/>
        </authorList>
    </citation>
    <scope>NUCLEOTIDE SEQUENCE</scope>
</reference>
<dbReference type="NCBIfam" id="TIGR01134">
    <property type="entry name" value="purF"/>
    <property type="match status" value="1"/>
</dbReference>
<dbReference type="EC" id="2.4.2.14" evidence="3"/>
<organism evidence="9">
    <name type="scientific">marine sediment metagenome</name>
    <dbReference type="NCBI Taxonomy" id="412755"/>
    <lineage>
        <taxon>unclassified sequences</taxon>
        <taxon>metagenomes</taxon>
        <taxon>ecological metagenomes</taxon>
    </lineage>
</organism>
<dbReference type="AlphaFoldDB" id="A0A0F9L4P6"/>
<accession>A0A0F9L4P6</accession>
<dbReference type="HAMAP" id="MF_01931">
    <property type="entry name" value="PurF"/>
    <property type="match status" value="1"/>
</dbReference>
<evidence type="ECO:0000256" key="7">
    <source>
        <dbReference type="ARBA" id="ARBA00022962"/>
    </source>
</evidence>
<keyword evidence="7" id="KW-0315">Glutamine amidotransferase</keyword>
<proteinExistence type="inferred from homology"/>
<dbReference type="InterPro" id="IPR000836">
    <property type="entry name" value="PRTase_dom"/>
</dbReference>
<evidence type="ECO:0000259" key="8">
    <source>
        <dbReference type="PROSITE" id="PS51278"/>
    </source>
</evidence>
<dbReference type="Pfam" id="PF13522">
    <property type="entry name" value="GATase_6"/>
    <property type="match status" value="1"/>
</dbReference>
<evidence type="ECO:0000256" key="1">
    <source>
        <dbReference type="ARBA" id="ARBA00005209"/>
    </source>
</evidence>
<evidence type="ECO:0000256" key="3">
    <source>
        <dbReference type="ARBA" id="ARBA00011941"/>
    </source>
</evidence>
<dbReference type="GO" id="GO:0009113">
    <property type="term" value="P:purine nucleobase biosynthetic process"/>
    <property type="evidence" value="ECO:0007669"/>
    <property type="project" value="InterPro"/>
</dbReference>
<keyword evidence="6" id="KW-0658">Purine biosynthesis</keyword>
<dbReference type="GO" id="GO:0006189">
    <property type="term" value="P:'de novo' IMP biosynthetic process"/>
    <property type="evidence" value="ECO:0007669"/>
    <property type="project" value="UniProtKB-UniPathway"/>
</dbReference>
<dbReference type="PIRSF" id="PIRSF000485">
    <property type="entry name" value="Amd_phspho_trans"/>
    <property type="match status" value="1"/>
</dbReference>
<sequence length="490" mass="53538">MKKRNLDPNHQKLINQRDLQNDKPEEACGVFAVYAPKEDVSRLAYFGLHALQHRGQESAGIAVGDGKSIFVVKDMGLVPQVFDERSLAGLQGHIALGHVRYSTTGSTRWENAQPVHKTFDEGTLALAHNGNLVNSKHLKEMLQRNGSFFNSTSDTEVIADLIASFVGDGSVEKAVVQTMNLLEGAFAVAMITEKALYAFRDAQGLRPMCIGKLKNGSYVISSETCGLDIIGAKFVDEVKPGELVKVSKKGLSRRQVLEPKPSLCVFEFIYFARPDSNLLDKNLYAARKKMGVLLAKEAPVKADLVIGVPDSGVPAAIGFAEESGLPYGEGLIKNRYIGRTFIQPSQTIREVGIKMKLNPLASVINGKRIIVVDDSIVRGNTTKKIIGLLRDAGAKEIHVRISSPPYKYPCFYGIDTASIDNLIASENSIEEIAKKIKAETLNYLSLDSLIKSTGSSKNKFCHACLTGDYPVKIPSELRVSKLMLEKSPSN</sequence>
<dbReference type="InterPro" id="IPR017932">
    <property type="entry name" value="GATase_2_dom"/>
</dbReference>
<dbReference type="InterPro" id="IPR005854">
    <property type="entry name" value="PurF"/>
</dbReference>
<keyword evidence="4" id="KW-0328">Glycosyltransferase</keyword>
<feature type="domain" description="Glutamine amidotransferase type-2" evidence="8">
    <location>
        <begin position="28"/>
        <end position="249"/>
    </location>
</feature>
<gene>
    <name evidence="9" type="ORF">LCGC14_1622750</name>
</gene>
<evidence type="ECO:0000313" key="9">
    <source>
        <dbReference type="EMBL" id="KKM22690.1"/>
    </source>
</evidence>
<comment type="pathway">
    <text evidence="1">Purine metabolism; IMP biosynthesis via de novo pathway; N(1)-(5-phospho-D-ribosyl)glycinamide from 5-phospho-alpha-D-ribose 1-diphosphate: step 1/2.</text>
</comment>
<dbReference type="CDD" id="cd06223">
    <property type="entry name" value="PRTases_typeI"/>
    <property type="match status" value="1"/>
</dbReference>
<dbReference type="GO" id="GO:0004044">
    <property type="term" value="F:amidophosphoribosyltransferase activity"/>
    <property type="evidence" value="ECO:0007669"/>
    <property type="project" value="UniProtKB-EC"/>
</dbReference>
<keyword evidence="5" id="KW-0808">Transferase</keyword>
<dbReference type="Gene3D" id="3.60.20.10">
    <property type="entry name" value="Glutamine Phosphoribosylpyrophosphate, subunit 1, domain 1"/>
    <property type="match status" value="1"/>
</dbReference>
<name>A0A0F9L4P6_9ZZZZ</name>
<dbReference type="Gene3D" id="3.40.50.2020">
    <property type="match status" value="1"/>
</dbReference>
<dbReference type="PROSITE" id="PS51278">
    <property type="entry name" value="GATASE_TYPE_2"/>
    <property type="match status" value="1"/>
</dbReference>
<comment type="similarity">
    <text evidence="2">In the C-terminal section; belongs to the purine/pyrimidine phosphoribosyltransferase family.</text>
</comment>
<dbReference type="InterPro" id="IPR029057">
    <property type="entry name" value="PRTase-like"/>
</dbReference>
<evidence type="ECO:0000256" key="4">
    <source>
        <dbReference type="ARBA" id="ARBA00022676"/>
    </source>
</evidence>
<dbReference type="UniPathway" id="UPA00074">
    <property type="reaction ID" value="UER00124"/>
</dbReference>
<dbReference type="Pfam" id="PF00156">
    <property type="entry name" value="Pribosyltran"/>
    <property type="match status" value="1"/>
</dbReference>
<evidence type="ECO:0000256" key="6">
    <source>
        <dbReference type="ARBA" id="ARBA00022755"/>
    </source>
</evidence>
<comment type="caution">
    <text evidence="9">The sequence shown here is derived from an EMBL/GenBank/DDBJ whole genome shotgun (WGS) entry which is preliminary data.</text>
</comment>
<evidence type="ECO:0000256" key="5">
    <source>
        <dbReference type="ARBA" id="ARBA00022679"/>
    </source>
</evidence>